<protein>
    <submittedName>
        <fullName evidence="2">Uncharacterized protein</fullName>
    </submittedName>
</protein>
<keyword evidence="3" id="KW-1185">Reference proteome</keyword>
<gene>
    <name evidence="2" type="ORF">PRZ03_14650</name>
</gene>
<sequence>MYRCAQSLVSCAFVIATLTVSAPALAQTHRPFPAQALRGDLVILQTPDVSLNGHAARLAPGARVRGDTNLLQQPASLSGVKLTVHYTLDPSGLLMDVWVLNPVELANKPWPRNLQEAESWSFDQASQVWTKR</sequence>
<dbReference type="Proteomes" id="UP001221189">
    <property type="component" value="Unassembled WGS sequence"/>
</dbReference>
<evidence type="ECO:0000313" key="3">
    <source>
        <dbReference type="Proteomes" id="UP001221189"/>
    </source>
</evidence>
<dbReference type="EMBL" id="JAQQXT010000008">
    <property type="protein sequence ID" value="MDC8772821.1"/>
    <property type="molecule type" value="Genomic_DNA"/>
</dbReference>
<comment type="caution">
    <text evidence="2">The sequence shown here is derived from an EMBL/GenBank/DDBJ whole genome shotgun (WGS) entry which is preliminary data.</text>
</comment>
<organism evidence="2 3">
    <name type="scientific">Roseateles albus</name>
    <dbReference type="NCBI Taxonomy" id="2987525"/>
    <lineage>
        <taxon>Bacteria</taxon>
        <taxon>Pseudomonadati</taxon>
        <taxon>Pseudomonadota</taxon>
        <taxon>Betaproteobacteria</taxon>
        <taxon>Burkholderiales</taxon>
        <taxon>Sphaerotilaceae</taxon>
        <taxon>Roseateles</taxon>
    </lineage>
</organism>
<feature type="signal peptide" evidence="1">
    <location>
        <begin position="1"/>
        <end position="26"/>
    </location>
</feature>
<name>A0ABT5KFY2_9BURK</name>
<proteinExistence type="predicted"/>
<feature type="chain" id="PRO_5046193224" evidence="1">
    <location>
        <begin position="27"/>
        <end position="132"/>
    </location>
</feature>
<accession>A0ABT5KFY2</accession>
<evidence type="ECO:0000256" key="1">
    <source>
        <dbReference type="SAM" id="SignalP"/>
    </source>
</evidence>
<keyword evidence="1" id="KW-0732">Signal</keyword>
<dbReference type="RefSeq" id="WP_263531682.1">
    <property type="nucleotide sequence ID" value="NZ_JAQQXT010000008.1"/>
</dbReference>
<reference evidence="2 3" key="1">
    <citation type="submission" date="2022-10" db="EMBL/GenBank/DDBJ databases">
        <title>Paucibacter sp. hw1 Genome sequencing.</title>
        <authorList>
            <person name="Park S."/>
        </authorList>
    </citation>
    <scope>NUCLEOTIDE SEQUENCE [LARGE SCALE GENOMIC DNA]</scope>
    <source>
        <strain evidence="3">hw1</strain>
    </source>
</reference>
<evidence type="ECO:0000313" key="2">
    <source>
        <dbReference type="EMBL" id="MDC8772821.1"/>
    </source>
</evidence>